<dbReference type="EMBL" id="CADCWO010000005">
    <property type="protein sequence ID" value="CAA9553638.1"/>
    <property type="molecule type" value="Genomic_DNA"/>
</dbReference>
<gene>
    <name evidence="1" type="ORF">AVDCRST_MAG81-40</name>
</gene>
<protein>
    <submittedName>
        <fullName evidence="1">Uncharacterized protein</fullName>
    </submittedName>
</protein>
<reference evidence="1" key="1">
    <citation type="submission" date="2020-02" db="EMBL/GenBank/DDBJ databases">
        <authorList>
            <person name="Meier V. D."/>
        </authorList>
    </citation>
    <scope>NUCLEOTIDE SEQUENCE</scope>
    <source>
        <strain evidence="1">AVDCRST_MAG81</strain>
    </source>
</reference>
<proteinExistence type="predicted"/>
<accession>A0A6J4UQE5</accession>
<sequence>MNQELFMVEFQSRDSETGNYLVKKLVNGETVSVPSDSAIVLVKIEQGQKLVLFHPEGLPHGCLLAPI</sequence>
<dbReference type="AlphaFoldDB" id="A0A6J4UQE5"/>
<name>A0A6J4UQE5_9CYAN</name>
<evidence type="ECO:0000313" key="1">
    <source>
        <dbReference type="EMBL" id="CAA9553638.1"/>
    </source>
</evidence>
<organism evidence="1">
    <name type="scientific">uncultured Synechococcales cyanobacterium</name>
    <dbReference type="NCBI Taxonomy" id="1936017"/>
    <lineage>
        <taxon>Bacteria</taxon>
        <taxon>Bacillati</taxon>
        <taxon>Cyanobacteriota</taxon>
        <taxon>Cyanophyceae</taxon>
        <taxon>Synechococcales</taxon>
        <taxon>environmental samples</taxon>
    </lineage>
</organism>